<feature type="region of interest" description="Disordered" evidence="1">
    <location>
        <begin position="22"/>
        <end position="45"/>
    </location>
</feature>
<sequence>MERYNKDKLPVFDIFEKSLSSYKPHIKSGDPQKASRDKEKTNAFP</sequence>
<comment type="caution">
    <text evidence="2">The sequence shown here is derived from an EMBL/GenBank/DDBJ whole genome shotgun (WGS) entry which is preliminary data.</text>
</comment>
<protein>
    <submittedName>
        <fullName evidence="2">Conserved domain protein</fullName>
    </submittedName>
</protein>
<proteinExistence type="predicted"/>
<name>F9LXQ2_STROR</name>
<accession>F9LXQ2</accession>
<dbReference type="EMBL" id="AFUB01000042">
    <property type="protein sequence ID" value="EGU65397.1"/>
    <property type="molecule type" value="Genomic_DNA"/>
</dbReference>
<evidence type="ECO:0000256" key="1">
    <source>
        <dbReference type="SAM" id="MobiDB-lite"/>
    </source>
</evidence>
<evidence type="ECO:0000313" key="2">
    <source>
        <dbReference type="EMBL" id="EGU65397.1"/>
    </source>
</evidence>
<feature type="compositionally biased region" description="Basic and acidic residues" evidence="1">
    <location>
        <begin position="27"/>
        <end position="45"/>
    </location>
</feature>
<dbReference type="AlphaFoldDB" id="F9LXQ2"/>
<reference evidence="2 3" key="1">
    <citation type="submission" date="2011-05" db="EMBL/GenBank/DDBJ databases">
        <authorList>
            <person name="Durkin A.S."/>
            <person name="Radune D."/>
            <person name="Hostetler J."/>
            <person name="Torralba M."/>
            <person name="Gillis M."/>
            <person name="Methe B."/>
            <person name="Sutton G."/>
            <person name="Nelson K.E."/>
        </authorList>
    </citation>
    <scope>NUCLEOTIDE SEQUENCE [LARGE SCALE GENOMIC DNA]</scope>
    <source>
        <strain evidence="2 3">SK95</strain>
    </source>
</reference>
<evidence type="ECO:0000313" key="3">
    <source>
        <dbReference type="Proteomes" id="UP000003858"/>
    </source>
</evidence>
<gene>
    <name evidence="2" type="ORF">HMPREF9965_1154</name>
</gene>
<organism evidence="2 3">
    <name type="scientific">Streptococcus mitis bv. 2 str. SK95</name>
    <dbReference type="NCBI Taxonomy" id="1000588"/>
    <lineage>
        <taxon>Bacteria</taxon>
        <taxon>Bacillati</taxon>
        <taxon>Bacillota</taxon>
        <taxon>Bacilli</taxon>
        <taxon>Lactobacillales</taxon>
        <taxon>Streptococcaceae</taxon>
        <taxon>Streptococcus</taxon>
    </lineage>
</organism>
<dbReference type="Proteomes" id="UP000003858">
    <property type="component" value="Unassembled WGS sequence"/>
</dbReference>